<organism evidence="2 3">
    <name type="scientific">Chondromyces apiculatus DSM 436</name>
    <dbReference type="NCBI Taxonomy" id="1192034"/>
    <lineage>
        <taxon>Bacteria</taxon>
        <taxon>Pseudomonadati</taxon>
        <taxon>Myxococcota</taxon>
        <taxon>Polyangia</taxon>
        <taxon>Polyangiales</taxon>
        <taxon>Polyangiaceae</taxon>
        <taxon>Chondromyces</taxon>
    </lineage>
</organism>
<dbReference type="Proteomes" id="UP000019678">
    <property type="component" value="Unassembled WGS sequence"/>
</dbReference>
<evidence type="ECO:0000256" key="1">
    <source>
        <dbReference type="SAM" id="SignalP"/>
    </source>
</evidence>
<keyword evidence="1" id="KW-0732">Signal</keyword>
<reference evidence="2 3" key="1">
    <citation type="submission" date="2013-05" db="EMBL/GenBank/DDBJ databases">
        <title>Genome assembly of Chondromyces apiculatus DSM 436.</title>
        <authorList>
            <person name="Sharma G."/>
            <person name="Khatri I."/>
            <person name="Kaur C."/>
            <person name="Mayilraj S."/>
            <person name="Subramanian S."/>
        </authorList>
    </citation>
    <scope>NUCLEOTIDE SEQUENCE [LARGE SCALE GENOMIC DNA]</scope>
    <source>
        <strain evidence="2 3">DSM 436</strain>
    </source>
</reference>
<keyword evidence="3" id="KW-1185">Reference proteome</keyword>
<gene>
    <name evidence="2" type="ORF">CAP_8040</name>
</gene>
<accession>A0A017SYD2</accession>
<evidence type="ECO:0000313" key="2">
    <source>
        <dbReference type="EMBL" id="EYF01600.1"/>
    </source>
</evidence>
<dbReference type="eggNOG" id="ENOG50307SM">
    <property type="taxonomic scope" value="Bacteria"/>
</dbReference>
<evidence type="ECO:0008006" key="4">
    <source>
        <dbReference type="Google" id="ProtNLM"/>
    </source>
</evidence>
<comment type="caution">
    <text evidence="2">The sequence shown here is derived from an EMBL/GenBank/DDBJ whole genome shotgun (WGS) entry which is preliminary data.</text>
</comment>
<protein>
    <recommendedName>
        <fullName evidence="4">Haem-binding uptake Tiki superfamily ChaN domain-containing protein</fullName>
    </recommendedName>
</protein>
<sequence length="327" mass="34053">MRKPSTLLAMTLLLAACASPQPPAGGASTPVPVAAAPEASASQASGAVATAGAAPSAAPTSAAAVAPAATPGPASCGALGCLLFDTPVQAFSRVLESSPRVLAVGESHAQQGNEGVASATKRFTESFLPLLSGKASDLIVELWAVDPSCNKQKVAKVQEEQKAVTQSQAQGNQSEFVTLGHEAKRLGVVPDILRPSCAEYDAILKAGQGSIDQMLEMIARLTAAKAKALLARESMAGKMVVAYGGALHNDLAPGPGRERWSFGPELQAHTGGKYVELDIIVREFIKDTDSWKALPWYAHFKRDENPDKAILFNPAPGSYVLIFPRSS</sequence>
<feature type="chain" id="PRO_5001496451" description="Haem-binding uptake Tiki superfamily ChaN domain-containing protein" evidence="1">
    <location>
        <begin position="25"/>
        <end position="327"/>
    </location>
</feature>
<evidence type="ECO:0000313" key="3">
    <source>
        <dbReference type="Proteomes" id="UP000019678"/>
    </source>
</evidence>
<name>A0A017SYD2_9BACT</name>
<proteinExistence type="predicted"/>
<dbReference type="AlphaFoldDB" id="A0A017SYD2"/>
<dbReference type="EMBL" id="ASRX01000077">
    <property type="protein sequence ID" value="EYF01600.1"/>
    <property type="molecule type" value="Genomic_DNA"/>
</dbReference>
<feature type="signal peptide" evidence="1">
    <location>
        <begin position="1"/>
        <end position="24"/>
    </location>
</feature>
<dbReference type="PROSITE" id="PS51257">
    <property type="entry name" value="PROKAR_LIPOPROTEIN"/>
    <property type="match status" value="1"/>
</dbReference>
<dbReference type="RefSeq" id="WP_231511891.1">
    <property type="nucleotide sequence ID" value="NZ_ASRX01000077.1"/>
</dbReference>